<evidence type="ECO:0000313" key="1">
    <source>
        <dbReference type="EMBL" id="KAJ8683742.1"/>
    </source>
</evidence>
<accession>A0ACC2PN23</accession>
<dbReference type="EMBL" id="CM056741">
    <property type="protein sequence ID" value="KAJ8683742.1"/>
    <property type="molecule type" value="Genomic_DNA"/>
</dbReference>
<proteinExistence type="predicted"/>
<protein>
    <submittedName>
        <fullName evidence="1">Uncharacterized protein</fullName>
    </submittedName>
</protein>
<comment type="caution">
    <text evidence="1">The sequence shown here is derived from an EMBL/GenBank/DDBJ whole genome shotgun (WGS) entry which is preliminary data.</text>
</comment>
<evidence type="ECO:0000313" key="2">
    <source>
        <dbReference type="Proteomes" id="UP001239111"/>
    </source>
</evidence>
<sequence length="539" mass="61154">MDDDDDYSSGDDDYYYGYGHGYYDDDFLGCAEMFTAWLQDEYRKRKRSHWLASKTPEVQTAVKLKQNIESAVQSGSVARVKKYISSGAKVDTFHKDATLLHYAVQSGNVEVVTLLLANGAKPNYPARDGRSPLHWAVASGNIPIIKELLNGKANIHFAAQKDPKKKTVLLDAVASCNQEMIQVLLDYGADLHAVDGKGENALCYAVKNAVFKRTGYLQTIEYLISHGAKILKDGPKGDNLAFNCALKYGDLAVLKVFFDHGVKLENLRQEFVLHCAVENRQYSEVIKYLLDTDLFDVDQLDDCCCTPLHKAVSVATPTCIDLLLRYGANPNSLDMLEQTPLYLAVANSKLDSVRLLLEYDAEIYTDTCWGLLTLAEQKSGFSQSSRDTIGRLLIKRLALLESKGQIIETDDEDLIKKYPQEIQYFKACKDELEVLKNTYIYNTFTYYNVLTNGNVYTCVENKSVRDAFQRVQAVTSKFPIYGAQMHRRFSRLRQKHRIMKKAMEKLNHLLTFDLNAFPSIAYKILDYLRKSDLENLIRL</sequence>
<organism evidence="1 2">
    <name type="scientific">Eretmocerus hayati</name>
    <dbReference type="NCBI Taxonomy" id="131215"/>
    <lineage>
        <taxon>Eukaryota</taxon>
        <taxon>Metazoa</taxon>
        <taxon>Ecdysozoa</taxon>
        <taxon>Arthropoda</taxon>
        <taxon>Hexapoda</taxon>
        <taxon>Insecta</taxon>
        <taxon>Pterygota</taxon>
        <taxon>Neoptera</taxon>
        <taxon>Endopterygota</taxon>
        <taxon>Hymenoptera</taxon>
        <taxon>Apocrita</taxon>
        <taxon>Proctotrupomorpha</taxon>
        <taxon>Chalcidoidea</taxon>
        <taxon>Aphelinidae</taxon>
        <taxon>Aphelininae</taxon>
        <taxon>Eretmocerus</taxon>
    </lineage>
</organism>
<reference evidence="1" key="1">
    <citation type="submission" date="2023-04" db="EMBL/GenBank/DDBJ databases">
        <title>A chromosome-level genome assembly of the parasitoid wasp Eretmocerus hayati.</title>
        <authorList>
            <person name="Zhong Y."/>
            <person name="Liu S."/>
            <person name="Liu Y."/>
        </authorList>
    </citation>
    <scope>NUCLEOTIDE SEQUENCE</scope>
    <source>
        <strain evidence="1">ZJU_SS_LIU_2023</strain>
    </source>
</reference>
<keyword evidence="2" id="KW-1185">Reference proteome</keyword>
<dbReference type="Proteomes" id="UP001239111">
    <property type="component" value="Chromosome 1"/>
</dbReference>
<gene>
    <name evidence="1" type="ORF">QAD02_019534</name>
</gene>
<name>A0ACC2PN23_9HYME</name>